<reference evidence="1" key="1">
    <citation type="journal article" date="2021" name="Nat. Commun.">
        <title>Genetic determinants of endophytism in the Arabidopsis root mycobiome.</title>
        <authorList>
            <person name="Mesny F."/>
            <person name="Miyauchi S."/>
            <person name="Thiergart T."/>
            <person name="Pickel B."/>
            <person name="Atanasova L."/>
            <person name="Karlsson M."/>
            <person name="Huettel B."/>
            <person name="Barry K.W."/>
            <person name="Haridas S."/>
            <person name="Chen C."/>
            <person name="Bauer D."/>
            <person name="Andreopoulos W."/>
            <person name="Pangilinan J."/>
            <person name="LaButti K."/>
            <person name="Riley R."/>
            <person name="Lipzen A."/>
            <person name="Clum A."/>
            <person name="Drula E."/>
            <person name="Henrissat B."/>
            <person name="Kohler A."/>
            <person name="Grigoriev I.V."/>
            <person name="Martin F.M."/>
            <person name="Hacquard S."/>
        </authorList>
    </citation>
    <scope>NUCLEOTIDE SEQUENCE</scope>
    <source>
        <strain evidence="1">MPI-CAGE-CH-0230</strain>
    </source>
</reference>
<dbReference type="EMBL" id="JAGTJQ010000016">
    <property type="protein sequence ID" value="KAH7010892.1"/>
    <property type="molecule type" value="Genomic_DNA"/>
</dbReference>
<name>A0A9P9BHK6_9PEZI</name>
<proteinExistence type="predicted"/>
<dbReference type="GeneID" id="70191238"/>
<organism evidence="1 2">
    <name type="scientific">Microdochium trichocladiopsis</name>
    <dbReference type="NCBI Taxonomy" id="1682393"/>
    <lineage>
        <taxon>Eukaryota</taxon>
        <taxon>Fungi</taxon>
        <taxon>Dikarya</taxon>
        <taxon>Ascomycota</taxon>
        <taxon>Pezizomycotina</taxon>
        <taxon>Sordariomycetes</taxon>
        <taxon>Xylariomycetidae</taxon>
        <taxon>Xylariales</taxon>
        <taxon>Microdochiaceae</taxon>
        <taxon>Microdochium</taxon>
    </lineage>
</organism>
<gene>
    <name evidence="1" type="ORF">B0I36DRAFT_400982</name>
</gene>
<dbReference type="OrthoDB" id="4982631at2759"/>
<dbReference type="AlphaFoldDB" id="A0A9P9BHK6"/>
<protein>
    <submittedName>
        <fullName evidence="1">Uncharacterized protein</fullName>
    </submittedName>
</protein>
<evidence type="ECO:0000313" key="1">
    <source>
        <dbReference type="EMBL" id="KAH7010892.1"/>
    </source>
</evidence>
<comment type="caution">
    <text evidence="1">The sequence shown here is derived from an EMBL/GenBank/DDBJ whole genome shotgun (WGS) entry which is preliminary data.</text>
</comment>
<sequence length="166" mass="18121">MRDRSPIPPATRPEDDSGPDQVFTYLQLYADLEYHVLICRRIECRHAISPEGGQVTAHLWNKHSVPLADRLGLAEHIRDNYSQGFRKPTDAALPPCGSKPLRISRRMMASAAGSASSSRLASTSLQGTSLITTFTGKPRPGRELAFSTTMSIYSLGRAGLIDDIGP</sequence>
<evidence type="ECO:0000313" key="2">
    <source>
        <dbReference type="Proteomes" id="UP000756346"/>
    </source>
</evidence>
<dbReference type="Proteomes" id="UP000756346">
    <property type="component" value="Unassembled WGS sequence"/>
</dbReference>
<accession>A0A9P9BHK6</accession>
<dbReference type="RefSeq" id="XP_046004377.1">
    <property type="nucleotide sequence ID" value="XM_046161692.1"/>
</dbReference>
<keyword evidence="2" id="KW-1185">Reference proteome</keyword>